<reference evidence="2" key="1">
    <citation type="submission" date="2020-02" db="EMBL/GenBank/DDBJ databases">
        <authorList>
            <person name="Meier V. D."/>
        </authorList>
    </citation>
    <scope>NUCLEOTIDE SEQUENCE</scope>
    <source>
        <strain evidence="2">AVDCRST_MAG90</strain>
    </source>
</reference>
<gene>
    <name evidence="2" type="ORF">AVDCRST_MAG90-3391</name>
</gene>
<evidence type="ECO:0000256" key="1">
    <source>
        <dbReference type="SAM" id="Phobius"/>
    </source>
</evidence>
<name>A0A6J4MSI5_9HYPH</name>
<keyword evidence="1" id="KW-1133">Transmembrane helix</keyword>
<dbReference type="AlphaFoldDB" id="A0A6J4MSI5"/>
<organism evidence="2">
    <name type="scientific">uncultured Microvirga sp</name>
    <dbReference type="NCBI Taxonomy" id="412392"/>
    <lineage>
        <taxon>Bacteria</taxon>
        <taxon>Pseudomonadati</taxon>
        <taxon>Pseudomonadota</taxon>
        <taxon>Alphaproteobacteria</taxon>
        <taxon>Hyphomicrobiales</taxon>
        <taxon>Methylobacteriaceae</taxon>
        <taxon>Microvirga</taxon>
        <taxon>environmental samples</taxon>
    </lineage>
</organism>
<keyword evidence="1" id="KW-0472">Membrane</keyword>
<feature type="transmembrane region" description="Helical" evidence="1">
    <location>
        <begin position="70"/>
        <end position="91"/>
    </location>
</feature>
<sequence>MGRVDTLKLARRLEEHGLERKQAEGLALELEEAIAVALKDFATKDDLDRFATRVALETRANIAESRNTQMVWTITTVLVLAGLVVAGARLIG</sequence>
<keyword evidence="1" id="KW-0812">Transmembrane</keyword>
<protein>
    <recommendedName>
        <fullName evidence="3">DUF1640 domain-containing protein</fullName>
    </recommendedName>
</protein>
<proteinExistence type="predicted"/>
<evidence type="ECO:0008006" key="3">
    <source>
        <dbReference type="Google" id="ProtNLM"/>
    </source>
</evidence>
<accession>A0A6J4MSI5</accession>
<dbReference type="EMBL" id="CADCUC010000725">
    <property type="protein sequence ID" value="CAA9365900.1"/>
    <property type="molecule type" value="Genomic_DNA"/>
</dbReference>
<evidence type="ECO:0000313" key="2">
    <source>
        <dbReference type="EMBL" id="CAA9365900.1"/>
    </source>
</evidence>